<reference evidence="2 3" key="1">
    <citation type="journal article" date="2021" name="Int. J. Syst. Evol. Microbiol.">
        <title>Reticulibacter mediterranei gen. nov., sp. nov., within the new family Reticulibacteraceae fam. nov., and Ktedonospora formicarum gen. nov., sp. nov., Ktedonobacter robiniae sp. nov., Dictyobacter formicarum sp. nov. and Dictyobacter arantiisoli sp. nov., belonging to the class Ktedonobacteria.</title>
        <authorList>
            <person name="Yabe S."/>
            <person name="Zheng Y."/>
            <person name="Wang C.M."/>
            <person name="Sakai Y."/>
            <person name="Abe K."/>
            <person name="Yokota A."/>
            <person name="Donadio S."/>
            <person name="Cavaletti L."/>
            <person name="Monciardini P."/>
        </authorList>
    </citation>
    <scope>NUCLEOTIDE SEQUENCE [LARGE SCALE GENOMIC DNA]</scope>
    <source>
        <strain evidence="2 3">SOSP1-30</strain>
    </source>
</reference>
<dbReference type="InterPro" id="IPR002938">
    <property type="entry name" value="FAD-bd"/>
</dbReference>
<dbReference type="InterPro" id="IPR036188">
    <property type="entry name" value="FAD/NAD-bd_sf"/>
</dbReference>
<dbReference type="PANTHER" id="PTHR42685:SF22">
    <property type="entry name" value="CONDITIONED MEDIUM FACTOR RECEPTOR 1"/>
    <property type="match status" value="1"/>
</dbReference>
<accession>A0ABQ3UY33</accession>
<feature type="domain" description="FAD-binding" evidence="1">
    <location>
        <begin position="2"/>
        <end position="336"/>
    </location>
</feature>
<dbReference type="EMBL" id="BNJG01000002">
    <property type="protein sequence ID" value="GHO57577.1"/>
    <property type="molecule type" value="Genomic_DNA"/>
</dbReference>
<keyword evidence="3" id="KW-1185">Reference proteome</keyword>
<dbReference type="Proteomes" id="UP000654345">
    <property type="component" value="Unassembled WGS sequence"/>
</dbReference>
<protein>
    <submittedName>
        <fullName evidence="2">FAD-dependent oxidoreductase</fullName>
    </submittedName>
</protein>
<dbReference type="InterPro" id="IPR050407">
    <property type="entry name" value="Geranylgeranyl_reductase"/>
</dbReference>
<organism evidence="2 3">
    <name type="scientific">Ktedonobacter robiniae</name>
    <dbReference type="NCBI Taxonomy" id="2778365"/>
    <lineage>
        <taxon>Bacteria</taxon>
        <taxon>Bacillati</taxon>
        <taxon>Chloroflexota</taxon>
        <taxon>Ktedonobacteria</taxon>
        <taxon>Ktedonobacterales</taxon>
        <taxon>Ktedonobacteraceae</taxon>
        <taxon>Ktedonobacter</taxon>
    </lineage>
</organism>
<dbReference type="Gene3D" id="3.50.50.60">
    <property type="entry name" value="FAD/NAD(P)-binding domain"/>
    <property type="match status" value="1"/>
</dbReference>
<evidence type="ECO:0000259" key="1">
    <source>
        <dbReference type="Pfam" id="PF01494"/>
    </source>
</evidence>
<gene>
    <name evidence="2" type="ORF">KSB_60520</name>
</gene>
<proteinExistence type="predicted"/>
<dbReference type="PRINTS" id="PR00420">
    <property type="entry name" value="RNGMNOXGNASE"/>
</dbReference>
<dbReference type="SUPFAM" id="SSF51905">
    <property type="entry name" value="FAD/NAD(P)-binding domain"/>
    <property type="match status" value="1"/>
</dbReference>
<comment type="caution">
    <text evidence="2">The sequence shown here is derived from an EMBL/GenBank/DDBJ whole genome shotgun (WGS) entry which is preliminary data.</text>
</comment>
<sequence>MYDAIIVGARVAGSATALLIARRSYRVLLVDRASFPSDTLSTHLIQLPGGAALKRWGLLDKVIATDPGKAAQVRFDMEELAVVGQYPFLDGVNAVYSPRRYVLDTILLAEAAEAGVEVRQEFTVQELLWENGRVVGIRGRTKTGESVIECARIVIGADGRYSLIARTVAAPTYHEHPSLTCGYYSYWSDVPTQGGEIYLRGKRFISLWPTNDHLTLIYTAWPAAEFSVFRADIERNFLETLDLVPALAARVRQGQRAERFRGSAEMANFYRKPFGPGWALVGDAGYQKDPITAMGISDAFRDAELLAAALDDGFAGRRPLAAALAHYEQRRNAASRPFYEFTLETAQMKPLTVGQRELLQALPRHPTAASQFFGVLTGVVQPATFFRLQNLFQILGVQGLTKMVLNTVFQPRQKGERSGILLPSGRKGATHHK</sequence>
<evidence type="ECO:0000313" key="3">
    <source>
        <dbReference type="Proteomes" id="UP000654345"/>
    </source>
</evidence>
<dbReference type="Pfam" id="PF01494">
    <property type="entry name" value="FAD_binding_3"/>
    <property type="match status" value="1"/>
</dbReference>
<dbReference type="PANTHER" id="PTHR42685">
    <property type="entry name" value="GERANYLGERANYL DIPHOSPHATE REDUCTASE"/>
    <property type="match status" value="1"/>
</dbReference>
<name>A0ABQ3UY33_9CHLR</name>
<evidence type="ECO:0000313" key="2">
    <source>
        <dbReference type="EMBL" id="GHO57577.1"/>
    </source>
</evidence>
<dbReference type="RefSeq" id="WP_201373947.1">
    <property type="nucleotide sequence ID" value="NZ_BNJG01000002.1"/>
</dbReference>